<feature type="region of interest" description="Disordered" evidence="1">
    <location>
        <begin position="1"/>
        <end position="25"/>
    </location>
</feature>
<dbReference type="Gene3D" id="3.40.50.1820">
    <property type="entry name" value="alpha/beta hydrolase"/>
    <property type="match status" value="1"/>
</dbReference>
<feature type="region of interest" description="Disordered" evidence="1">
    <location>
        <begin position="111"/>
        <end position="130"/>
    </location>
</feature>
<sequence>MQLFQHNRTTRRDDERPRPPPRRRGQVYEDLEYAYAGDAYESRLDWSMMPATPPPPYDLCENQYLDPISEAVGYQQPVQGSEQYLPVPKKQDKRLRKKKSLWASKVDVSKMDEETPYRQQQGWQSRSDLVRSSRHDDRPIVGSMTQTAALCDQLAERVHDVLGRLDHEYEDDSDDEIVNATKELSLAEKQAKEPPRSGFIDFKKTWQYGNSRLPPFLPPMKLYMATWQIVCLAAQASMDVYYRPKKGEREDYVEADWRQNTKAMVIKSRPVDDKNLIVLAIRGSKWNVVDWSVNFRPAPTEPAGFLDDEGNACHAGFLQVAKAMVSPIAARLRHLLEQNPSRASSSLLLTGHSAGGAVASLLYMHMMATSFESELNVLTGCFKRVHCVTFGTPPLTFLPLQNPSGRRYEKNVFMTFANEGDPIVRADRQYLSTLTRIIAAPSPLPTPKSSQGLRSKVSRHALKASNQVGGRIVPVRWDVPPATLSNAGRMVLLREQPAKQHVVEAVQVTDEDLRGVVFGDPEMHWMTLYKRRIDELAIAAVTGRGPG</sequence>
<reference evidence="3 4" key="1">
    <citation type="journal article" date="2023" name="G3 (Bethesda)">
        <title>A chromosome-level genome assembly of Zasmidium syzygii isolated from banana leaves.</title>
        <authorList>
            <person name="van Westerhoven A.C."/>
            <person name="Mehrabi R."/>
            <person name="Talebi R."/>
            <person name="Steentjes M.B.F."/>
            <person name="Corcolon B."/>
            <person name="Chong P.A."/>
            <person name="Kema G.H.J."/>
            <person name="Seidl M.F."/>
        </authorList>
    </citation>
    <scope>NUCLEOTIDE SEQUENCE [LARGE SCALE GENOMIC DNA]</scope>
    <source>
        <strain evidence="3 4">P124</strain>
    </source>
</reference>
<evidence type="ECO:0000313" key="4">
    <source>
        <dbReference type="Proteomes" id="UP001305779"/>
    </source>
</evidence>
<name>A0ABR0ENK6_ZASCE</name>
<accession>A0ABR0ENK6</accession>
<comment type="caution">
    <text evidence="3">The sequence shown here is derived from an EMBL/GenBank/DDBJ whole genome shotgun (WGS) entry which is preliminary data.</text>
</comment>
<dbReference type="PANTHER" id="PTHR46023">
    <property type="entry name" value="LIPASE CLASS 3 PROTEIN-LIKE"/>
    <property type="match status" value="1"/>
</dbReference>
<evidence type="ECO:0000259" key="2">
    <source>
        <dbReference type="Pfam" id="PF01764"/>
    </source>
</evidence>
<dbReference type="InterPro" id="IPR002921">
    <property type="entry name" value="Fungal_lipase-type"/>
</dbReference>
<dbReference type="EMBL" id="JAXOVC010000004">
    <property type="protein sequence ID" value="KAK4502403.1"/>
    <property type="molecule type" value="Genomic_DNA"/>
</dbReference>
<feature type="domain" description="Fungal lipase-type" evidence="2">
    <location>
        <begin position="278"/>
        <end position="425"/>
    </location>
</feature>
<dbReference type="PANTHER" id="PTHR46023:SF6">
    <property type="entry name" value="LIPASE CLASS 3 FAMILY PROTEIN"/>
    <property type="match status" value="1"/>
</dbReference>
<dbReference type="CDD" id="cd00519">
    <property type="entry name" value="Lipase_3"/>
    <property type="match status" value="1"/>
</dbReference>
<evidence type="ECO:0000256" key="1">
    <source>
        <dbReference type="SAM" id="MobiDB-lite"/>
    </source>
</evidence>
<evidence type="ECO:0000313" key="3">
    <source>
        <dbReference type="EMBL" id="KAK4502403.1"/>
    </source>
</evidence>
<organism evidence="3 4">
    <name type="scientific">Zasmidium cellare</name>
    <name type="common">Wine cellar mold</name>
    <name type="synonym">Racodium cellare</name>
    <dbReference type="NCBI Taxonomy" id="395010"/>
    <lineage>
        <taxon>Eukaryota</taxon>
        <taxon>Fungi</taxon>
        <taxon>Dikarya</taxon>
        <taxon>Ascomycota</taxon>
        <taxon>Pezizomycotina</taxon>
        <taxon>Dothideomycetes</taxon>
        <taxon>Dothideomycetidae</taxon>
        <taxon>Mycosphaerellales</taxon>
        <taxon>Mycosphaerellaceae</taxon>
        <taxon>Zasmidium</taxon>
    </lineage>
</organism>
<gene>
    <name evidence="3" type="ORF">PRZ48_005828</name>
</gene>
<dbReference type="Pfam" id="PF01764">
    <property type="entry name" value="Lipase_3"/>
    <property type="match status" value="1"/>
</dbReference>
<keyword evidence="4" id="KW-1185">Reference proteome</keyword>
<feature type="compositionally biased region" description="Polar residues" evidence="1">
    <location>
        <begin position="117"/>
        <end position="127"/>
    </location>
</feature>
<protein>
    <recommendedName>
        <fullName evidence="2">Fungal lipase-type domain-containing protein</fullName>
    </recommendedName>
</protein>
<dbReference type="InterPro" id="IPR029058">
    <property type="entry name" value="AB_hydrolase_fold"/>
</dbReference>
<proteinExistence type="predicted"/>
<dbReference type="Proteomes" id="UP001305779">
    <property type="component" value="Unassembled WGS sequence"/>
</dbReference>
<dbReference type="SUPFAM" id="SSF53474">
    <property type="entry name" value="alpha/beta-Hydrolases"/>
    <property type="match status" value="1"/>
</dbReference>